<dbReference type="PANTHER" id="PTHR11851">
    <property type="entry name" value="METALLOPROTEASE"/>
    <property type="match status" value="1"/>
</dbReference>
<comment type="similarity">
    <text evidence="1">Belongs to the peptidase M16 family.</text>
</comment>
<evidence type="ECO:0000256" key="1">
    <source>
        <dbReference type="ARBA" id="ARBA00007261"/>
    </source>
</evidence>
<feature type="domain" description="Peptidase M16 N-terminal" evidence="2">
    <location>
        <begin position="16"/>
        <end position="161"/>
    </location>
</feature>
<dbReference type="Proteomes" id="UP000231569">
    <property type="component" value="Unassembled WGS sequence"/>
</dbReference>
<organism evidence="4 5">
    <name type="scientific">Candidatus Roizmanbacteria bacterium CG10_big_fil_rev_8_21_14_0_10_45_7</name>
    <dbReference type="NCBI Taxonomy" id="1974854"/>
    <lineage>
        <taxon>Bacteria</taxon>
        <taxon>Candidatus Roizmaniibacteriota</taxon>
    </lineage>
</organism>
<dbReference type="InterPro" id="IPR011765">
    <property type="entry name" value="Pept_M16_N"/>
</dbReference>
<dbReference type="EMBL" id="PFEE01000073">
    <property type="protein sequence ID" value="PJE63398.1"/>
    <property type="molecule type" value="Genomic_DNA"/>
</dbReference>
<dbReference type="AlphaFoldDB" id="A0A2M8KTY8"/>
<dbReference type="InterPro" id="IPR007863">
    <property type="entry name" value="Peptidase_M16_C"/>
</dbReference>
<dbReference type="Gene3D" id="3.30.830.10">
    <property type="entry name" value="Metalloenzyme, LuxS/M16 peptidase-like"/>
    <property type="match status" value="2"/>
</dbReference>
<dbReference type="PANTHER" id="PTHR11851:SF49">
    <property type="entry name" value="MITOCHONDRIAL-PROCESSING PEPTIDASE SUBUNIT ALPHA"/>
    <property type="match status" value="1"/>
</dbReference>
<evidence type="ECO:0000313" key="4">
    <source>
        <dbReference type="EMBL" id="PJE63398.1"/>
    </source>
</evidence>
<dbReference type="Pfam" id="PF05193">
    <property type="entry name" value="Peptidase_M16_C"/>
    <property type="match status" value="1"/>
</dbReference>
<dbReference type="InterPro" id="IPR011249">
    <property type="entry name" value="Metalloenz_LuxS/M16"/>
</dbReference>
<dbReference type="Pfam" id="PF00675">
    <property type="entry name" value="Peptidase_M16"/>
    <property type="match status" value="1"/>
</dbReference>
<accession>A0A2M8KTY8</accession>
<evidence type="ECO:0008006" key="6">
    <source>
        <dbReference type="Google" id="ProtNLM"/>
    </source>
</evidence>
<evidence type="ECO:0000259" key="3">
    <source>
        <dbReference type="Pfam" id="PF05193"/>
    </source>
</evidence>
<name>A0A2M8KTY8_9BACT</name>
<dbReference type="GO" id="GO:0046872">
    <property type="term" value="F:metal ion binding"/>
    <property type="evidence" value="ECO:0007669"/>
    <property type="project" value="InterPro"/>
</dbReference>
<comment type="caution">
    <text evidence="4">The sequence shown here is derived from an EMBL/GenBank/DDBJ whole genome shotgun (WGS) entry which is preliminary data.</text>
</comment>
<sequence length="417" mass="47191">MQITRKQLHNKLNIVLVDTGSFPSCTALLLVGTGSRYETKQNNGIAHFFEHMAFKGSKKYSDAYVLASTIENFGGVFNAFTSKEYTGYWIKAPLQHVRTVIDVIADMVQHPILAEAEIEREKGVIIEEINMYEDTPQDKVGELYESLLYPHNALGYDTIGTKETVRAATRDTFSDFIDTHYHPNNAVCILAGGLTKEPYNNIVEDTFGSWRKAKVPTFVLFKDNQKKHQVRSIVKKTEQSHLVFGYRAFNRYDVRRYPLSILSALLGGGMASRLFHELRERRGLCYYIGTSQELYQDTGSLYTRAGVPTAKEKVCEAIDTIREEHYRIRDKGPSDSELTRAKELIKGHLLLSLEDSFDTAYFVGKQALFEKEIDTPKAVLKKIDAVTADDVKSVARDIIHEEKENIAFIGPVAVPED</sequence>
<reference evidence="5" key="1">
    <citation type="submission" date="2017-09" db="EMBL/GenBank/DDBJ databases">
        <title>Depth-based differentiation of microbial function through sediment-hosted aquifers and enrichment of novel symbionts in the deep terrestrial subsurface.</title>
        <authorList>
            <person name="Probst A.J."/>
            <person name="Ladd B."/>
            <person name="Jarett J.K."/>
            <person name="Geller-Mcgrath D.E."/>
            <person name="Sieber C.M.K."/>
            <person name="Emerson J.B."/>
            <person name="Anantharaman K."/>
            <person name="Thomas B.C."/>
            <person name="Malmstrom R."/>
            <person name="Stieglmeier M."/>
            <person name="Klingl A."/>
            <person name="Woyke T."/>
            <person name="Ryan C.M."/>
            <person name="Banfield J.F."/>
        </authorList>
    </citation>
    <scope>NUCLEOTIDE SEQUENCE [LARGE SCALE GENOMIC DNA]</scope>
</reference>
<protein>
    <recommendedName>
        <fullName evidence="6">Peptidase M16</fullName>
    </recommendedName>
</protein>
<evidence type="ECO:0000259" key="2">
    <source>
        <dbReference type="Pfam" id="PF00675"/>
    </source>
</evidence>
<dbReference type="SUPFAM" id="SSF63411">
    <property type="entry name" value="LuxS/MPP-like metallohydrolase"/>
    <property type="match status" value="2"/>
</dbReference>
<dbReference type="InterPro" id="IPR050361">
    <property type="entry name" value="MPP/UQCRC_Complex"/>
</dbReference>
<feature type="domain" description="Peptidase M16 C-terminal" evidence="3">
    <location>
        <begin position="168"/>
        <end position="343"/>
    </location>
</feature>
<proteinExistence type="inferred from homology"/>
<evidence type="ECO:0000313" key="5">
    <source>
        <dbReference type="Proteomes" id="UP000231569"/>
    </source>
</evidence>
<gene>
    <name evidence="4" type="ORF">COU89_03560</name>
</gene>